<dbReference type="OrthoDB" id="6077186at2759"/>
<evidence type="ECO:0000313" key="3">
    <source>
        <dbReference type="Proteomes" id="UP000271974"/>
    </source>
</evidence>
<accession>A0A3S0Z449</accession>
<dbReference type="Proteomes" id="UP000271974">
    <property type="component" value="Unassembled WGS sequence"/>
</dbReference>
<keyword evidence="1" id="KW-0732">Signal</keyword>
<gene>
    <name evidence="2" type="ORF">EGW08_023296</name>
</gene>
<feature type="signal peptide" evidence="1">
    <location>
        <begin position="1"/>
        <end position="24"/>
    </location>
</feature>
<proteinExistence type="predicted"/>
<feature type="chain" id="PRO_5018722111" description="CUB domain-containing protein" evidence="1">
    <location>
        <begin position="25"/>
        <end position="404"/>
    </location>
</feature>
<keyword evidence="3" id="KW-1185">Reference proteome</keyword>
<name>A0A3S0Z449_ELYCH</name>
<reference evidence="2 3" key="1">
    <citation type="submission" date="2019-01" db="EMBL/GenBank/DDBJ databases">
        <title>A draft genome assembly of the solar-powered sea slug Elysia chlorotica.</title>
        <authorList>
            <person name="Cai H."/>
            <person name="Li Q."/>
            <person name="Fang X."/>
            <person name="Li J."/>
            <person name="Curtis N.E."/>
            <person name="Altenburger A."/>
            <person name="Shibata T."/>
            <person name="Feng M."/>
            <person name="Maeda T."/>
            <person name="Schwartz J.A."/>
            <person name="Shigenobu S."/>
            <person name="Lundholm N."/>
            <person name="Nishiyama T."/>
            <person name="Yang H."/>
            <person name="Hasebe M."/>
            <person name="Li S."/>
            <person name="Pierce S.K."/>
            <person name="Wang J."/>
        </authorList>
    </citation>
    <scope>NUCLEOTIDE SEQUENCE [LARGE SCALE GENOMIC DNA]</scope>
    <source>
        <strain evidence="2">EC2010</strain>
        <tissue evidence="2">Whole organism of an adult</tissue>
    </source>
</reference>
<organism evidence="2 3">
    <name type="scientific">Elysia chlorotica</name>
    <name type="common">Eastern emerald elysia</name>
    <name type="synonym">Sea slug</name>
    <dbReference type="NCBI Taxonomy" id="188477"/>
    <lineage>
        <taxon>Eukaryota</taxon>
        <taxon>Metazoa</taxon>
        <taxon>Spiralia</taxon>
        <taxon>Lophotrochozoa</taxon>
        <taxon>Mollusca</taxon>
        <taxon>Gastropoda</taxon>
        <taxon>Heterobranchia</taxon>
        <taxon>Euthyneura</taxon>
        <taxon>Panpulmonata</taxon>
        <taxon>Sacoglossa</taxon>
        <taxon>Placobranchoidea</taxon>
        <taxon>Plakobranchidae</taxon>
        <taxon>Elysia</taxon>
    </lineage>
</organism>
<evidence type="ECO:0000313" key="2">
    <source>
        <dbReference type="EMBL" id="RUS68942.1"/>
    </source>
</evidence>
<evidence type="ECO:0008006" key="4">
    <source>
        <dbReference type="Google" id="ProtNLM"/>
    </source>
</evidence>
<protein>
    <recommendedName>
        <fullName evidence="4">CUB domain-containing protein</fullName>
    </recommendedName>
</protein>
<dbReference type="AlphaFoldDB" id="A0A3S0Z449"/>
<sequence length="404" mass="44656">MERTEISLSPTYFWLVIMLREAIGAATFQTVNMHDHSVCSTKNPYIVTENLGYKVQLKSPTKDSALHSCSVTFRAGNTTTQICIVQEYPRIQVTHSDCSFVAVNADNTFLFNVAYGGSWEPPEQCFGTRTISFMVLMQTSNNPALVSHLTLNLKVLDISSHERRVDLAYDGCERTYDMNRSQISVYNRQKPQALRNVDAHELKIRCQAMFRRLSGNKFPICIGYEPLGTPDCSSDWTLLVLKVMGNLDPGNILLEIDCAKDPRARQNFEWCATHHTDNITLLHWRKADIPVMSNQEKPERPESYRIRIGDFSREEFIDLKEKAQAAADAAAAAAAAAGGGGGGGGGGETNDLRNSSGFLANKSDIDRGSDCENMGSTIVSDCLTIWCLLLGAGISHLLTNDLTT</sequence>
<comment type="caution">
    <text evidence="2">The sequence shown here is derived from an EMBL/GenBank/DDBJ whole genome shotgun (WGS) entry which is preliminary data.</text>
</comment>
<dbReference type="EMBL" id="RQTK01001913">
    <property type="protein sequence ID" value="RUS68942.1"/>
    <property type="molecule type" value="Genomic_DNA"/>
</dbReference>
<evidence type="ECO:0000256" key="1">
    <source>
        <dbReference type="SAM" id="SignalP"/>
    </source>
</evidence>